<reference evidence="9" key="1">
    <citation type="journal article" date="2019" name="Int. J. Syst. Evol. Microbiol.">
        <title>The Global Catalogue of Microorganisms (GCM) 10K type strain sequencing project: providing services to taxonomists for standard genome sequencing and annotation.</title>
        <authorList>
            <consortium name="The Broad Institute Genomics Platform"/>
            <consortium name="The Broad Institute Genome Sequencing Center for Infectious Disease"/>
            <person name="Wu L."/>
            <person name="Ma J."/>
        </authorList>
    </citation>
    <scope>NUCLEOTIDE SEQUENCE [LARGE SCALE GENOMIC DNA]</scope>
    <source>
        <strain evidence="9">JCM 16908</strain>
    </source>
</reference>
<keyword evidence="9" id="KW-1185">Reference proteome</keyword>
<evidence type="ECO:0000256" key="6">
    <source>
        <dbReference type="SAM" id="MobiDB-lite"/>
    </source>
</evidence>
<feature type="transmembrane region" description="Helical" evidence="7">
    <location>
        <begin position="54"/>
        <end position="78"/>
    </location>
</feature>
<protein>
    <submittedName>
        <fullName evidence="8">MFS transporter</fullName>
    </submittedName>
</protein>
<keyword evidence="4 7" id="KW-1133">Transmembrane helix</keyword>
<comment type="subcellular location">
    <subcellularLocation>
        <location evidence="1">Cell membrane</location>
        <topology evidence="1">Multi-pass membrane protein</topology>
    </subcellularLocation>
</comment>
<dbReference type="CDD" id="cd06173">
    <property type="entry name" value="MFS_MefA_like"/>
    <property type="match status" value="1"/>
</dbReference>
<keyword evidence="2" id="KW-1003">Cell membrane</keyword>
<gene>
    <name evidence="8" type="ORF">GCM10022226_20850</name>
</gene>
<dbReference type="InterPro" id="IPR011701">
    <property type="entry name" value="MFS"/>
</dbReference>
<evidence type="ECO:0000313" key="9">
    <source>
        <dbReference type="Proteomes" id="UP001500888"/>
    </source>
</evidence>
<dbReference type="PANTHER" id="PTHR23513">
    <property type="entry name" value="INTEGRAL MEMBRANE EFFLUX PROTEIN-RELATED"/>
    <property type="match status" value="1"/>
</dbReference>
<organism evidence="8 9">
    <name type="scientific">Sphaerisporangium flaviroseum</name>
    <dbReference type="NCBI Taxonomy" id="509199"/>
    <lineage>
        <taxon>Bacteria</taxon>
        <taxon>Bacillati</taxon>
        <taxon>Actinomycetota</taxon>
        <taxon>Actinomycetes</taxon>
        <taxon>Streptosporangiales</taxon>
        <taxon>Streptosporangiaceae</taxon>
        <taxon>Sphaerisporangium</taxon>
    </lineage>
</organism>
<evidence type="ECO:0000313" key="8">
    <source>
        <dbReference type="EMBL" id="GAA3801022.1"/>
    </source>
</evidence>
<feature type="transmembrane region" description="Helical" evidence="7">
    <location>
        <begin position="206"/>
        <end position="226"/>
    </location>
</feature>
<feature type="transmembrane region" description="Helical" evidence="7">
    <location>
        <begin position="124"/>
        <end position="150"/>
    </location>
</feature>
<feature type="transmembrane region" description="Helical" evidence="7">
    <location>
        <begin position="375"/>
        <end position="395"/>
    </location>
</feature>
<feature type="transmembrane region" description="Helical" evidence="7">
    <location>
        <begin position="335"/>
        <end position="354"/>
    </location>
</feature>
<dbReference type="SUPFAM" id="SSF103473">
    <property type="entry name" value="MFS general substrate transporter"/>
    <property type="match status" value="1"/>
</dbReference>
<feature type="compositionally biased region" description="Pro residues" evidence="6">
    <location>
        <begin position="12"/>
        <end position="21"/>
    </location>
</feature>
<keyword evidence="3 7" id="KW-0812">Transmembrane</keyword>
<evidence type="ECO:0000256" key="5">
    <source>
        <dbReference type="ARBA" id="ARBA00023136"/>
    </source>
</evidence>
<evidence type="ECO:0000256" key="3">
    <source>
        <dbReference type="ARBA" id="ARBA00022692"/>
    </source>
</evidence>
<keyword evidence="5 7" id="KW-0472">Membrane</keyword>
<feature type="region of interest" description="Disordered" evidence="6">
    <location>
        <begin position="1"/>
        <end position="45"/>
    </location>
</feature>
<feature type="transmembrane region" description="Helical" evidence="7">
    <location>
        <begin position="285"/>
        <end position="305"/>
    </location>
</feature>
<evidence type="ECO:0000256" key="4">
    <source>
        <dbReference type="ARBA" id="ARBA00022989"/>
    </source>
</evidence>
<evidence type="ECO:0000256" key="1">
    <source>
        <dbReference type="ARBA" id="ARBA00004651"/>
    </source>
</evidence>
<dbReference type="InterPro" id="IPR036259">
    <property type="entry name" value="MFS_trans_sf"/>
</dbReference>
<evidence type="ECO:0000256" key="2">
    <source>
        <dbReference type="ARBA" id="ARBA00022475"/>
    </source>
</evidence>
<dbReference type="Pfam" id="PF07690">
    <property type="entry name" value="MFS_1"/>
    <property type="match status" value="1"/>
</dbReference>
<name>A0ABP7HSJ4_9ACTN</name>
<proteinExistence type="predicted"/>
<feature type="transmembrane region" description="Helical" evidence="7">
    <location>
        <begin position="253"/>
        <end position="273"/>
    </location>
</feature>
<accession>A0ABP7HSJ4</accession>
<dbReference type="PANTHER" id="PTHR23513:SF18">
    <property type="entry name" value="INTEGRAL MEMBRANE PROTEIN"/>
    <property type="match status" value="1"/>
</dbReference>
<feature type="transmembrane region" description="Helical" evidence="7">
    <location>
        <begin position="312"/>
        <end position="329"/>
    </location>
</feature>
<comment type="caution">
    <text evidence="8">The sequence shown here is derived from an EMBL/GenBank/DDBJ whole genome shotgun (WGS) entry which is preliminary data.</text>
</comment>
<dbReference type="Proteomes" id="UP001500888">
    <property type="component" value="Unassembled WGS sequence"/>
</dbReference>
<feature type="transmembrane region" description="Helical" evidence="7">
    <location>
        <begin position="401"/>
        <end position="421"/>
    </location>
</feature>
<sequence length="436" mass="46397">MSHPYALTAADPPSPNVPPDPLQCQENAGEEREVQNGPSSARGGHPNGAFRRMFLASLSSAVAFRALGVVYPLIALGATHSPAMAGWVGFAWTIPGVVAYIPAGVLVDRWGPRRVMLITEGVRIAFAASVLAAALTGGVTLIHLIVAAFVEGTMWILYSLAETALVPALVDDSRIDRSNARLETGSQLAALAGRPLGGFLLVSGPVMPFAINVALFTGSLFLVWRIRERRGTRQPRGRTTGIKLWPDEHFLRALAVTTLFTNFMIHMLIMVFITGSAQMSSTTVGLVLAAGGIGGAIASSVANWITPPGSMLLLQIWTWTLALLIAAVWSGPVGFGIALFLSGCIGGLSNVALRSFESRHIDEERRARVASVSRLAGRVGMAVAAPLGGLFVHWFQMKPAAWILCGFMAVAALLVSSVPTLRKWFGVTWKREVVAT</sequence>
<dbReference type="EMBL" id="BAAAZR010000002">
    <property type="protein sequence ID" value="GAA3801022.1"/>
    <property type="molecule type" value="Genomic_DNA"/>
</dbReference>
<feature type="transmembrane region" description="Helical" evidence="7">
    <location>
        <begin position="84"/>
        <end position="103"/>
    </location>
</feature>
<dbReference type="Gene3D" id="1.20.1250.20">
    <property type="entry name" value="MFS general substrate transporter like domains"/>
    <property type="match status" value="1"/>
</dbReference>
<evidence type="ECO:0000256" key="7">
    <source>
        <dbReference type="SAM" id="Phobius"/>
    </source>
</evidence>